<dbReference type="InterPro" id="IPR007741">
    <property type="entry name" value="Ribosomal_mL43/mS25/NADH_DH"/>
</dbReference>
<dbReference type="OrthoDB" id="10250268at2759"/>
<keyword evidence="4" id="KW-0813">Transport</keyword>
<keyword evidence="12" id="KW-1185">Reference proteome</keyword>
<dbReference type="PIRSF" id="PIRSF005822">
    <property type="entry name" value="NDUA2"/>
    <property type="match status" value="1"/>
</dbReference>
<sequence>MSSTARLSSLAKNVRELRLHFCQTSPASQGLRDFVSKNYVSLKKTHPTLPILVREASGVEAKAYARFDKGVERQSVLSNLTEEQVADRLTQLTSSSSK</sequence>
<protein>
    <submittedName>
        <fullName evidence="11">Thioredoxin-like protein</fullName>
    </submittedName>
</protein>
<evidence type="ECO:0000259" key="10">
    <source>
        <dbReference type="SMART" id="SM00916"/>
    </source>
</evidence>
<keyword evidence="5" id="KW-0679">Respiratory chain</keyword>
<dbReference type="Gene3D" id="3.40.30.10">
    <property type="entry name" value="Glutaredoxin"/>
    <property type="match status" value="1"/>
</dbReference>
<dbReference type="AlphaFoldDB" id="A0A4P9Y6N5"/>
<evidence type="ECO:0000256" key="9">
    <source>
        <dbReference type="ARBA" id="ARBA00023136"/>
    </source>
</evidence>
<evidence type="ECO:0000313" key="11">
    <source>
        <dbReference type="EMBL" id="RKP14695.1"/>
    </source>
</evidence>
<evidence type="ECO:0000256" key="6">
    <source>
        <dbReference type="ARBA" id="ARBA00022792"/>
    </source>
</evidence>
<dbReference type="PANTHER" id="PTHR12878:SF0">
    <property type="entry name" value="NADH DEHYDROGENASE [UBIQUINONE] 1 ALPHA SUBCOMPLEX SUBUNIT 2"/>
    <property type="match status" value="1"/>
</dbReference>
<evidence type="ECO:0000256" key="5">
    <source>
        <dbReference type="ARBA" id="ARBA00022660"/>
    </source>
</evidence>
<accession>A0A4P9Y6N5</accession>
<comment type="subcellular location">
    <subcellularLocation>
        <location evidence="2">Mitochondrion inner membrane</location>
        <topology evidence="2">Peripheral membrane protein</topology>
        <orientation evidence="2">Matrix side</orientation>
    </subcellularLocation>
</comment>
<proteinExistence type="inferred from homology"/>
<feature type="domain" description="Ribosomal protein/NADH dehydrogenase" evidence="10">
    <location>
        <begin position="23"/>
        <end position="96"/>
    </location>
</feature>
<evidence type="ECO:0000256" key="1">
    <source>
        <dbReference type="ARBA" id="ARBA00003195"/>
    </source>
</evidence>
<dbReference type="SUPFAM" id="SSF52833">
    <property type="entry name" value="Thioredoxin-like"/>
    <property type="match status" value="1"/>
</dbReference>
<organism evidence="11 12">
    <name type="scientific">Piptocephalis cylindrospora</name>
    <dbReference type="NCBI Taxonomy" id="1907219"/>
    <lineage>
        <taxon>Eukaryota</taxon>
        <taxon>Fungi</taxon>
        <taxon>Fungi incertae sedis</taxon>
        <taxon>Zoopagomycota</taxon>
        <taxon>Zoopagomycotina</taxon>
        <taxon>Zoopagomycetes</taxon>
        <taxon>Zoopagales</taxon>
        <taxon>Piptocephalidaceae</taxon>
        <taxon>Piptocephalis</taxon>
    </lineage>
</organism>
<evidence type="ECO:0000256" key="4">
    <source>
        <dbReference type="ARBA" id="ARBA00022448"/>
    </source>
</evidence>
<keyword evidence="7" id="KW-0249">Electron transport</keyword>
<dbReference type="InterPro" id="IPR016464">
    <property type="entry name" value="NADH_Ub_cplx-1_asu_su-2"/>
</dbReference>
<dbReference type="Proteomes" id="UP000267251">
    <property type="component" value="Unassembled WGS sequence"/>
</dbReference>
<dbReference type="SMART" id="SM00916">
    <property type="entry name" value="L51_S25_CI-B8"/>
    <property type="match status" value="1"/>
</dbReference>
<dbReference type="EMBL" id="KZ987801">
    <property type="protein sequence ID" value="RKP14695.1"/>
    <property type="molecule type" value="Genomic_DNA"/>
</dbReference>
<evidence type="ECO:0000256" key="3">
    <source>
        <dbReference type="ARBA" id="ARBA00008939"/>
    </source>
</evidence>
<dbReference type="GO" id="GO:0005743">
    <property type="term" value="C:mitochondrial inner membrane"/>
    <property type="evidence" value="ECO:0007669"/>
    <property type="project" value="UniProtKB-SubCell"/>
</dbReference>
<keyword evidence="9" id="KW-0472">Membrane</keyword>
<evidence type="ECO:0000256" key="2">
    <source>
        <dbReference type="ARBA" id="ARBA00004443"/>
    </source>
</evidence>
<comment type="similarity">
    <text evidence="3">Belongs to the complex I NDUFA2 subunit family.</text>
</comment>
<evidence type="ECO:0000256" key="8">
    <source>
        <dbReference type="ARBA" id="ARBA00023128"/>
    </source>
</evidence>
<evidence type="ECO:0000313" key="12">
    <source>
        <dbReference type="Proteomes" id="UP000267251"/>
    </source>
</evidence>
<dbReference type="InterPro" id="IPR036249">
    <property type="entry name" value="Thioredoxin-like_sf"/>
</dbReference>
<dbReference type="Pfam" id="PF05047">
    <property type="entry name" value="L51_S25_CI-B8"/>
    <property type="match status" value="1"/>
</dbReference>
<keyword evidence="6" id="KW-0999">Mitochondrion inner membrane</keyword>
<keyword evidence="8" id="KW-0496">Mitochondrion</keyword>
<name>A0A4P9Y6N5_9FUNG</name>
<gene>
    <name evidence="11" type="ORF">BJ684DRAFT_8135</name>
</gene>
<dbReference type="PANTHER" id="PTHR12878">
    <property type="entry name" value="NADH-UBIQUINONE OXIDOREDUCTASE B8 SUBUNIT"/>
    <property type="match status" value="1"/>
</dbReference>
<evidence type="ECO:0000256" key="7">
    <source>
        <dbReference type="ARBA" id="ARBA00022982"/>
    </source>
</evidence>
<reference evidence="12" key="1">
    <citation type="journal article" date="2018" name="Nat. Microbiol.">
        <title>Leveraging single-cell genomics to expand the fungal tree of life.</title>
        <authorList>
            <person name="Ahrendt S.R."/>
            <person name="Quandt C.A."/>
            <person name="Ciobanu D."/>
            <person name="Clum A."/>
            <person name="Salamov A."/>
            <person name="Andreopoulos B."/>
            <person name="Cheng J.F."/>
            <person name="Woyke T."/>
            <person name="Pelin A."/>
            <person name="Henrissat B."/>
            <person name="Reynolds N.K."/>
            <person name="Benny G.L."/>
            <person name="Smith M.E."/>
            <person name="James T.Y."/>
            <person name="Grigoriev I.V."/>
        </authorList>
    </citation>
    <scope>NUCLEOTIDE SEQUENCE [LARGE SCALE GENOMIC DNA]</scope>
</reference>
<comment type="function">
    <text evidence="1">Accessory subunit of the mitochondrial membrane respiratory chain NADH dehydrogenase (Complex I), that is believed not to be involved in catalysis. Complex I functions in the transfer of electrons from NADH to the respiratory chain. The immediate electron acceptor for the enzyme is believed to be ubiquinone.</text>
</comment>